<dbReference type="InterPro" id="IPR004143">
    <property type="entry name" value="BPL_LPL_catalytic"/>
</dbReference>
<keyword evidence="3" id="KW-1185">Reference proteome</keyword>
<evidence type="ECO:0000313" key="3">
    <source>
        <dbReference type="Proteomes" id="UP000676194"/>
    </source>
</evidence>
<dbReference type="KEGG" id="tsph:KIH39_14705"/>
<evidence type="ECO:0000259" key="1">
    <source>
        <dbReference type="PROSITE" id="PS51733"/>
    </source>
</evidence>
<reference evidence="2" key="1">
    <citation type="submission" date="2021-05" db="EMBL/GenBank/DDBJ databases">
        <title>Complete genome sequence of the cellulolytic planctomycete Telmatocola sphagniphila SP2T and characterization of the first cellulase from planctomycetes.</title>
        <authorList>
            <person name="Rakitin A.L."/>
            <person name="Beletsky A.V."/>
            <person name="Naumoff D.G."/>
            <person name="Kulichevskaya I.S."/>
            <person name="Mardanov A.V."/>
            <person name="Ravin N.V."/>
            <person name="Dedysh S.N."/>
        </authorList>
    </citation>
    <scope>NUCLEOTIDE SEQUENCE</scope>
    <source>
        <strain evidence="2">SP2T</strain>
    </source>
</reference>
<dbReference type="EMBL" id="CP074694">
    <property type="protein sequence ID" value="QVL30109.1"/>
    <property type="molecule type" value="Genomic_DNA"/>
</dbReference>
<dbReference type="AlphaFoldDB" id="A0A8E6ES38"/>
<dbReference type="InterPro" id="IPR045864">
    <property type="entry name" value="aa-tRNA-synth_II/BPL/LPL"/>
</dbReference>
<gene>
    <name evidence="2" type="ORF">KIH39_14705</name>
</gene>
<feature type="domain" description="BPL/LPL catalytic" evidence="1">
    <location>
        <begin position="156"/>
        <end position="348"/>
    </location>
</feature>
<name>A0A8E6ES38_9BACT</name>
<dbReference type="InterPro" id="IPR050664">
    <property type="entry name" value="Octanoyltrans_LipM/LipL"/>
</dbReference>
<dbReference type="PANTHER" id="PTHR43679:SF2">
    <property type="entry name" value="OCTANOYL-[GCVH]:PROTEIN N-OCTANOYLTRANSFERASE"/>
    <property type="match status" value="1"/>
</dbReference>
<evidence type="ECO:0000313" key="2">
    <source>
        <dbReference type="EMBL" id="QVL30109.1"/>
    </source>
</evidence>
<dbReference type="CDD" id="cd16443">
    <property type="entry name" value="LplA"/>
    <property type="match status" value="1"/>
</dbReference>
<dbReference type="Gene3D" id="3.30.930.10">
    <property type="entry name" value="Bira Bifunctional Protein, Domain 2"/>
    <property type="match status" value="1"/>
</dbReference>
<dbReference type="PANTHER" id="PTHR43679">
    <property type="entry name" value="OCTANOYLTRANSFERASE LIPM-RELATED"/>
    <property type="match status" value="1"/>
</dbReference>
<dbReference type="Proteomes" id="UP000676194">
    <property type="component" value="Chromosome"/>
</dbReference>
<keyword evidence="2" id="KW-0436">Ligase</keyword>
<protein>
    <submittedName>
        <fullName evidence="2">Lipoate--protein ligase family protein</fullName>
    </submittedName>
</protein>
<accession>A0A8E6ES38</accession>
<proteinExistence type="predicted"/>
<dbReference type="PROSITE" id="PS51733">
    <property type="entry name" value="BPL_LPL_CATALYTIC"/>
    <property type="match status" value="1"/>
</dbReference>
<dbReference type="Pfam" id="PF21948">
    <property type="entry name" value="LplA-B_cat"/>
    <property type="match status" value="1"/>
</dbReference>
<organism evidence="2 3">
    <name type="scientific">Telmatocola sphagniphila</name>
    <dbReference type="NCBI Taxonomy" id="1123043"/>
    <lineage>
        <taxon>Bacteria</taxon>
        <taxon>Pseudomonadati</taxon>
        <taxon>Planctomycetota</taxon>
        <taxon>Planctomycetia</taxon>
        <taxon>Gemmatales</taxon>
        <taxon>Gemmataceae</taxon>
    </lineage>
</organism>
<dbReference type="SUPFAM" id="SSF55681">
    <property type="entry name" value="Class II aaRS and biotin synthetases"/>
    <property type="match status" value="1"/>
</dbReference>
<dbReference type="RefSeq" id="WP_213493993.1">
    <property type="nucleotide sequence ID" value="NZ_CP074694.1"/>
</dbReference>
<dbReference type="GO" id="GO:0016874">
    <property type="term" value="F:ligase activity"/>
    <property type="evidence" value="ECO:0007669"/>
    <property type="project" value="UniProtKB-KW"/>
</dbReference>
<sequence>MKQGECKSPGGKLVSVHLEVLENKLKNVSFSGDFFVHPEAAAKTSLENVSRALEGYWADADVAALAARIRAALPVEVELLGTSSEAMAIAIRRAVGDLAVNLELPLPRIGAFTADEIRDLTERWKSQSWKLIPEQALSPELNVALDEILLEEVIAGHRPPTLRFWRWNAPAVIIGRSQSPSNEVDLDYVEREKIRLVRRMTGGGAMFLQPHGAITYSLYLPETLLSGLSIRQSYEICEAWLIAGLRNLGVDAHHVPINDIACSDGKIGGAAQCRRGGHVLHHTTLAYDMDPGEMLRVLRISREKLSDKKGVSSASKRVSPLKRQTGLERGEIAERLFAFFQTQFGGTLDAITQNEFGLAESKVAAKYGTQDWTFDIN</sequence>
<dbReference type="Gene3D" id="3.30.390.50">
    <property type="entry name" value="CO dehydrogenase flavoprotein, C-terminal domain"/>
    <property type="match status" value="1"/>
</dbReference>